<dbReference type="AlphaFoldDB" id="A0A916X697"/>
<gene>
    <name evidence="1" type="ORF">GCM10011494_38370</name>
</gene>
<comment type="caution">
    <text evidence="1">The sequence shown here is derived from an EMBL/GenBank/DDBJ whole genome shotgun (WGS) entry which is preliminary data.</text>
</comment>
<name>A0A916X697_9SPHN</name>
<sequence>MKIIGTYEQGNCSRRYDSRVKARQNIADRLPTDAAVRRAKLRKPVLPSRPFRDAVT</sequence>
<keyword evidence="2" id="KW-1185">Reference proteome</keyword>
<organism evidence="1 2">
    <name type="scientific">Novosphingobium endophyticum</name>
    <dbReference type="NCBI Taxonomy" id="1955250"/>
    <lineage>
        <taxon>Bacteria</taxon>
        <taxon>Pseudomonadati</taxon>
        <taxon>Pseudomonadota</taxon>
        <taxon>Alphaproteobacteria</taxon>
        <taxon>Sphingomonadales</taxon>
        <taxon>Sphingomonadaceae</taxon>
        <taxon>Novosphingobium</taxon>
    </lineage>
</organism>
<protein>
    <submittedName>
        <fullName evidence="1">Uncharacterized protein</fullName>
    </submittedName>
</protein>
<accession>A0A916X697</accession>
<evidence type="ECO:0000313" key="1">
    <source>
        <dbReference type="EMBL" id="GGC15803.1"/>
    </source>
</evidence>
<evidence type="ECO:0000313" key="2">
    <source>
        <dbReference type="Proteomes" id="UP000608154"/>
    </source>
</evidence>
<reference evidence="1" key="1">
    <citation type="journal article" date="2014" name="Int. J. Syst. Evol. Microbiol.">
        <title>Complete genome sequence of Corynebacterium casei LMG S-19264T (=DSM 44701T), isolated from a smear-ripened cheese.</title>
        <authorList>
            <consortium name="US DOE Joint Genome Institute (JGI-PGF)"/>
            <person name="Walter F."/>
            <person name="Albersmeier A."/>
            <person name="Kalinowski J."/>
            <person name="Ruckert C."/>
        </authorList>
    </citation>
    <scope>NUCLEOTIDE SEQUENCE</scope>
    <source>
        <strain evidence="1">CGMCC 1.15095</strain>
    </source>
</reference>
<dbReference type="Proteomes" id="UP000608154">
    <property type="component" value="Unassembled WGS sequence"/>
</dbReference>
<proteinExistence type="predicted"/>
<dbReference type="EMBL" id="BMHK01000055">
    <property type="protein sequence ID" value="GGC15803.1"/>
    <property type="molecule type" value="Genomic_DNA"/>
</dbReference>
<reference evidence="1" key="2">
    <citation type="submission" date="2020-09" db="EMBL/GenBank/DDBJ databases">
        <authorList>
            <person name="Sun Q."/>
            <person name="Zhou Y."/>
        </authorList>
    </citation>
    <scope>NUCLEOTIDE SEQUENCE</scope>
    <source>
        <strain evidence="1">CGMCC 1.15095</strain>
    </source>
</reference>